<dbReference type="GO" id="GO:0016020">
    <property type="term" value="C:membrane"/>
    <property type="evidence" value="ECO:0007669"/>
    <property type="project" value="UniProtKB-SubCell"/>
</dbReference>
<keyword evidence="4 7" id="KW-0812">Transmembrane</keyword>
<keyword evidence="3" id="KW-0813">Transport</keyword>
<organism evidence="8 9">
    <name type="scientific">Medicago truncatula</name>
    <name type="common">Barrel medic</name>
    <name type="synonym">Medicago tribuloides</name>
    <dbReference type="NCBI Taxonomy" id="3880"/>
    <lineage>
        <taxon>Eukaryota</taxon>
        <taxon>Viridiplantae</taxon>
        <taxon>Streptophyta</taxon>
        <taxon>Embryophyta</taxon>
        <taxon>Tracheophyta</taxon>
        <taxon>Spermatophyta</taxon>
        <taxon>Magnoliopsida</taxon>
        <taxon>eudicotyledons</taxon>
        <taxon>Gunneridae</taxon>
        <taxon>Pentapetalae</taxon>
        <taxon>rosids</taxon>
        <taxon>fabids</taxon>
        <taxon>Fabales</taxon>
        <taxon>Fabaceae</taxon>
        <taxon>Papilionoideae</taxon>
        <taxon>50 kb inversion clade</taxon>
        <taxon>NPAAA clade</taxon>
        <taxon>Hologalegina</taxon>
        <taxon>IRL clade</taxon>
        <taxon>Trifolieae</taxon>
        <taxon>Medicago</taxon>
    </lineage>
</organism>
<proteinExistence type="inferred from homology"/>
<evidence type="ECO:0000256" key="4">
    <source>
        <dbReference type="ARBA" id="ARBA00022692"/>
    </source>
</evidence>
<dbReference type="PANTHER" id="PTHR31585:SF44">
    <property type="entry name" value="FOLATE-BIOPTERIN TRANSPORTER 6-RELATED"/>
    <property type="match status" value="1"/>
</dbReference>
<comment type="subcellular location">
    <subcellularLocation>
        <location evidence="1">Membrane</location>
        <topology evidence="1">Multi-pass membrane protein</topology>
    </subcellularLocation>
</comment>
<comment type="similarity">
    <text evidence="2">Belongs to the major facilitator superfamily. Folate-biopterin transporter (TC 2.A.71) family.</text>
</comment>
<feature type="transmembrane region" description="Helical" evidence="7">
    <location>
        <begin position="42"/>
        <end position="61"/>
    </location>
</feature>
<dbReference type="Gramene" id="rna408">
    <property type="protein sequence ID" value="RHN77001.1"/>
    <property type="gene ID" value="gene408"/>
</dbReference>
<dbReference type="Pfam" id="PF03092">
    <property type="entry name" value="BT1"/>
    <property type="match status" value="2"/>
</dbReference>
<dbReference type="Proteomes" id="UP000265566">
    <property type="component" value="Chromosome 1"/>
</dbReference>
<name>A0A396JJU3_MEDTR</name>
<dbReference type="AlphaFoldDB" id="A0A396JJU3"/>
<dbReference type="SUPFAM" id="SSF103473">
    <property type="entry name" value="MFS general substrate transporter"/>
    <property type="match status" value="1"/>
</dbReference>
<evidence type="ECO:0000313" key="9">
    <source>
        <dbReference type="Proteomes" id="UP000265566"/>
    </source>
</evidence>
<sequence length="286" mass="31724">MSTQQDSTTTITKTNNKNPLLSILTEPIEWLTMLTNNLNPTFIAGIFLVYGIGQGFTGSLFKLVTDYYWKDVQKLQPSTVQLYVGIYFIPWILKPIWGILTDAFPILGYRRRPYFVVAGVVGTVSATIVAVGGEVPGLAPDLQSLCGFCSGSGALLGYLASGFFVHHLGPQGSLGLMAVFPALTIVLGFVIYEKRTTGLHNEKKKGVVENVGTTIRSMYKTIKYPQAWKPSLYMFLSLALNVTTHEGHFYWYTDSKVGPAFSQVPLIFWEIDSLQSVVIKQSRLIY</sequence>
<reference evidence="9" key="1">
    <citation type="journal article" date="2018" name="Nat. Plants">
        <title>Whole-genome landscape of Medicago truncatula symbiotic genes.</title>
        <authorList>
            <person name="Pecrix Y."/>
            <person name="Staton S.E."/>
            <person name="Sallet E."/>
            <person name="Lelandais-Briere C."/>
            <person name="Moreau S."/>
            <person name="Carrere S."/>
            <person name="Blein T."/>
            <person name="Jardinaud M.F."/>
            <person name="Latrasse D."/>
            <person name="Zouine M."/>
            <person name="Zahm M."/>
            <person name="Kreplak J."/>
            <person name="Mayjonade B."/>
            <person name="Satge C."/>
            <person name="Perez M."/>
            <person name="Cauet S."/>
            <person name="Marande W."/>
            <person name="Chantry-Darmon C."/>
            <person name="Lopez-Roques C."/>
            <person name="Bouchez O."/>
            <person name="Berard A."/>
            <person name="Debelle F."/>
            <person name="Munos S."/>
            <person name="Bendahmane A."/>
            <person name="Berges H."/>
            <person name="Niebel A."/>
            <person name="Buitink J."/>
            <person name="Frugier F."/>
            <person name="Benhamed M."/>
            <person name="Crespi M."/>
            <person name="Gouzy J."/>
            <person name="Gamas P."/>
        </authorList>
    </citation>
    <scope>NUCLEOTIDE SEQUENCE [LARGE SCALE GENOMIC DNA]</scope>
    <source>
        <strain evidence="9">cv. Jemalong A17</strain>
    </source>
</reference>
<dbReference type="PANTHER" id="PTHR31585">
    <property type="entry name" value="FOLATE-BIOPTERIN TRANSPORTER 1, CHLOROPLASTIC"/>
    <property type="match status" value="1"/>
</dbReference>
<protein>
    <submittedName>
        <fullName evidence="8">Putative folate-biopterin transporter, major facilitator superfamily domain-containing protein</fullName>
    </submittedName>
</protein>
<evidence type="ECO:0000313" key="8">
    <source>
        <dbReference type="EMBL" id="RHN77001.1"/>
    </source>
</evidence>
<accession>A0A396JJU3</accession>
<evidence type="ECO:0000256" key="2">
    <source>
        <dbReference type="ARBA" id="ARBA00007015"/>
    </source>
</evidence>
<dbReference type="EMBL" id="PSQE01000001">
    <property type="protein sequence ID" value="RHN77001.1"/>
    <property type="molecule type" value="Genomic_DNA"/>
</dbReference>
<feature type="transmembrane region" description="Helical" evidence="7">
    <location>
        <begin position="112"/>
        <end position="133"/>
    </location>
</feature>
<feature type="transmembrane region" description="Helical" evidence="7">
    <location>
        <begin position="174"/>
        <end position="192"/>
    </location>
</feature>
<keyword evidence="5 7" id="KW-1133">Transmembrane helix</keyword>
<evidence type="ECO:0000256" key="1">
    <source>
        <dbReference type="ARBA" id="ARBA00004141"/>
    </source>
</evidence>
<dbReference type="InterPro" id="IPR036259">
    <property type="entry name" value="MFS_trans_sf"/>
</dbReference>
<evidence type="ECO:0000256" key="3">
    <source>
        <dbReference type="ARBA" id="ARBA00022448"/>
    </source>
</evidence>
<evidence type="ECO:0000256" key="6">
    <source>
        <dbReference type="ARBA" id="ARBA00023136"/>
    </source>
</evidence>
<keyword evidence="6 7" id="KW-0472">Membrane</keyword>
<feature type="transmembrane region" description="Helical" evidence="7">
    <location>
        <begin position="82"/>
        <end position="100"/>
    </location>
</feature>
<dbReference type="Gene3D" id="1.20.1250.20">
    <property type="entry name" value="MFS general substrate transporter like domains"/>
    <property type="match status" value="1"/>
</dbReference>
<evidence type="ECO:0000256" key="5">
    <source>
        <dbReference type="ARBA" id="ARBA00022989"/>
    </source>
</evidence>
<gene>
    <name evidence="8" type="ORF">MtrunA17_Chr1g0150041</name>
</gene>
<dbReference type="InterPro" id="IPR039309">
    <property type="entry name" value="BT1"/>
</dbReference>
<comment type="caution">
    <text evidence="8">The sequence shown here is derived from an EMBL/GenBank/DDBJ whole genome shotgun (WGS) entry which is preliminary data.</text>
</comment>
<evidence type="ECO:0000256" key="7">
    <source>
        <dbReference type="SAM" id="Phobius"/>
    </source>
</evidence>